<dbReference type="AlphaFoldDB" id="A0A3Q2ZXF0"/>
<evidence type="ECO:0000256" key="1">
    <source>
        <dbReference type="SAM" id="MobiDB-lite"/>
    </source>
</evidence>
<organism evidence="2 3">
    <name type="scientific">Kryptolebias marmoratus</name>
    <name type="common">Mangrove killifish</name>
    <name type="synonym">Rivulus marmoratus</name>
    <dbReference type="NCBI Taxonomy" id="37003"/>
    <lineage>
        <taxon>Eukaryota</taxon>
        <taxon>Metazoa</taxon>
        <taxon>Chordata</taxon>
        <taxon>Craniata</taxon>
        <taxon>Vertebrata</taxon>
        <taxon>Euteleostomi</taxon>
        <taxon>Actinopterygii</taxon>
        <taxon>Neopterygii</taxon>
        <taxon>Teleostei</taxon>
        <taxon>Neoteleostei</taxon>
        <taxon>Acanthomorphata</taxon>
        <taxon>Ovalentaria</taxon>
        <taxon>Atherinomorphae</taxon>
        <taxon>Cyprinodontiformes</taxon>
        <taxon>Rivulidae</taxon>
        <taxon>Kryptolebias</taxon>
    </lineage>
</organism>
<evidence type="ECO:0000313" key="2">
    <source>
        <dbReference type="Ensembl" id="ENSKMAP00000008573.1"/>
    </source>
</evidence>
<name>A0A3Q2ZXF0_KRYMA</name>
<dbReference type="Ensembl" id="ENSKMAT00000008704.1">
    <property type="protein sequence ID" value="ENSKMAP00000008573.1"/>
    <property type="gene ID" value="ENSKMAG00000006446.1"/>
</dbReference>
<dbReference type="GeneTree" id="ENSGT00940000155053"/>
<proteinExistence type="predicted"/>
<feature type="region of interest" description="Disordered" evidence="1">
    <location>
        <begin position="183"/>
        <end position="217"/>
    </location>
</feature>
<protein>
    <submittedName>
        <fullName evidence="2">Uncharacterized protein</fullName>
    </submittedName>
</protein>
<dbReference type="Proteomes" id="UP000264800">
    <property type="component" value="Unplaced"/>
</dbReference>
<dbReference type="InterPro" id="IPR050995">
    <property type="entry name" value="WD-F-box_domain-protein"/>
</dbReference>
<accession>A0A3Q2ZXF0</accession>
<dbReference type="PANTHER" id="PTHR14604:SF3">
    <property type="entry name" value="SPERM-ASSOCIATED ANTIGEN 16 PROTEIN"/>
    <property type="match status" value="1"/>
</dbReference>
<dbReference type="OMA" id="KCEKQQP"/>
<sequence length="217" mass="25372">MDVSPVHHRDTWTRLQSITGTPGHEKTDFSEGQEQEEEVRKAASSEHQAVQNLPEPVEDFLRNFLHRWGLSRTLSSFEVEWYGSARRLRSDASFVPDALTHRDLLLRELDSVRRDTRLLREDGLRTAESLLRLQRERDFHRLQHRRVSQQKSSLMGDRRHLEEHLESCRSALRQLEEKHQAALRDKTLLDLQGQRSKRHRAEGQNGPQPPGTKVQTL</sequence>
<keyword evidence="3" id="KW-1185">Reference proteome</keyword>
<reference evidence="2" key="2">
    <citation type="submission" date="2025-09" db="UniProtKB">
        <authorList>
            <consortium name="Ensembl"/>
        </authorList>
    </citation>
    <scope>IDENTIFICATION</scope>
</reference>
<feature type="compositionally biased region" description="Basic and acidic residues" evidence="1">
    <location>
        <begin position="1"/>
        <end position="12"/>
    </location>
</feature>
<feature type="region of interest" description="Disordered" evidence="1">
    <location>
        <begin position="1"/>
        <end position="51"/>
    </location>
</feature>
<reference evidence="2" key="1">
    <citation type="submission" date="2025-08" db="UniProtKB">
        <authorList>
            <consortium name="Ensembl"/>
        </authorList>
    </citation>
    <scope>IDENTIFICATION</scope>
</reference>
<evidence type="ECO:0000313" key="3">
    <source>
        <dbReference type="Proteomes" id="UP000264800"/>
    </source>
</evidence>
<dbReference type="PANTHER" id="PTHR14604">
    <property type="entry name" value="WD40 REPEAT PF20"/>
    <property type="match status" value="1"/>
</dbReference>